<dbReference type="InterPro" id="IPR003661">
    <property type="entry name" value="HisK_dim/P_dom"/>
</dbReference>
<reference evidence="9 10" key="1">
    <citation type="submission" date="2019-04" db="EMBL/GenBank/DDBJ databases">
        <title>Pedobacter sp. RP-3-22 sp. nov., isolated from Arctic soil.</title>
        <authorList>
            <person name="Dahal R.H."/>
            <person name="Kim D.-U."/>
        </authorList>
    </citation>
    <scope>NUCLEOTIDE SEQUENCE [LARGE SCALE GENOMIC DNA]</scope>
    <source>
        <strain evidence="9 10">RP-3-22</strain>
    </source>
</reference>
<dbReference type="InterPro" id="IPR003594">
    <property type="entry name" value="HATPase_dom"/>
</dbReference>
<proteinExistence type="predicted"/>
<dbReference type="InterPro" id="IPR004358">
    <property type="entry name" value="Sig_transdc_His_kin-like_C"/>
</dbReference>
<dbReference type="PROSITE" id="PS51257">
    <property type="entry name" value="PROKAR_LIPOPROTEIN"/>
    <property type="match status" value="1"/>
</dbReference>
<dbReference type="GO" id="GO:0005886">
    <property type="term" value="C:plasma membrane"/>
    <property type="evidence" value="ECO:0007669"/>
    <property type="project" value="TreeGrafter"/>
</dbReference>
<dbReference type="CDD" id="cd00075">
    <property type="entry name" value="HATPase"/>
    <property type="match status" value="1"/>
</dbReference>
<evidence type="ECO:0000256" key="3">
    <source>
        <dbReference type="ARBA" id="ARBA00022553"/>
    </source>
</evidence>
<evidence type="ECO:0000256" key="2">
    <source>
        <dbReference type="ARBA" id="ARBA00012438"/>
    </source>
</evidence>
<evidence type="ECO:0000256" key="6">
    <source>
        <dbReference type="ARBA" id="ARBA00023012"/>
    </source>
</evidence>
<keyword evidence="7" id="KW-0812">Transmembrane</keyword>
<dbReference type="PRINTS" id="PR00344">
    <property type="entry name" value="BCTRLSENSOR"/>
</dbReference>
<dbReference type="Pfam" id="PF00512">
    <property type="entry name" value="HisKA"/>
    <property type="match status" value="1"/>
</dbReference>
<dbReference type="SMART" id="SM00388">
    <property type="entry name" value="HisKA"/>
    <property type="match status" value="1"/>
</dbReference>
<dbReference type="EMBL" id="SWBR01000002">
    <property type="protein sequence ID" value="TKC10216.1"/>
    <property type="molecule type" value="Genomic_DNA"/>
</dbReference>
<dbReference type="EC" id="2.7.13.3" evidence="2"/>
<evidence type="ECO:0000256" key="4">
    <source>
        <dbReference type="ARBA" id="ARBA00022679"/>
    </source>
</evidence>
<dbReference type="AlphaFoldDB" id="A0A4U1CRW4"/>
<dbReference type="PANTHER" id="PTHR45453">
    <property type="entry name" value="PHOSPHATE REGULON SENSOR PROTEIN PHOR"/>
    <property type="match status" value="1"/>
</dbReference>
<feature type="domain" description="Histidine kinase" evidence="8">
    <location>
        <begin position="279"/>
        <end position="493"/>
    </location>
</feature>
<dbReference type="OrthoDB" id="921707at2"/>
<dbReference type="GO" id="GO:0016036">
    <property type="term" value="P:cellular response to phosphate starvation"/>
    <property type="evidence" value="ECO:0007669"/>
    <property type="project" value="TreeGrafter"/>
</dbReference>
<dbReference type="SUPFAM" id="SSF47384">
    <property type="entry name" value="Homodimeric domain of signal transducing histidine kinase"/>
    <property type="match status" value="1"/>
</dbReference>
<dbReference type="InterPro" id="IPR050351">
    <property type="entry name" value="BphY/WalK/GraS-like"/>
</dbReference>
<dbReference type="Gene3D" id="1.10.287.130">
    <property type="match status" value="1"/>
</dbReference>
<keyword evidence="4" id="KW-0808">Transferase</keyword>
<keyword evidence="6" id="KW-0902">Two-component regulatory system</keyword>
<keyword evidence="5 9" id="KW-0418">Kinase</keyword>
<comment type="catalytic activity">
    <reaction evidence="1">
        <text>ATP + protein L-histidine = ADP + protein N-phospho-L-histidine.</text>
        <dbReference type="EC" id="2.7.13.3"/>
    </reaction>
</comment>
<keyword evidence="3" id="KW-0597">Phosphoprotein</keyword>
<keyword evidence="10" id="KW-1185">Reference proteome</keyword>
<organism evidence="9 10">
    <name type="scientific">Pedobacter polaris</name>
    <dbReference type="NCBI Taxonomy" id="2571273"/>
    <lineage>
        <taxon>Bacteria</taxon>
        <taxon>Pseudomonadati</taxon>
        <taxon>Bacteroidota</taxon>
        <taxon>Sphingobacteriia</taxon>
        <taxon>Sphingobacteriales</taxon>
        <taxon>Sphingobacteriaceae</taxon>
        <taxon>Pedobacter</taxon>
    </lineage>
</organism>
<comment type="caution">
    <text evidence="9">The sequence shown here is derived from an EMBL/GenBank/DDBJ whole genome shotgun (WGS) entry which is preliminary data.</text>
</comment>
<sequence length="494" mass="56966">MFVLMQKKIVFVLIMMSSCVLGITGLQLYWNYKNYQTVVANFKKDANNALDVAVDKEMLLRKEQLLLTIKKWMNDTSIIRITCDTLNKEHETAFTMEDVVPYYADEKADKITMGISSYKEKVGKITVQAKTRFIDHFAEIVRSDLKQSTVHYYTQGLGHRIEKAFSASKIDKTNFTRIYKEELAKRQILTSFKLNLDSTKHTNVFFTHKTNTAFRRPYVNASVWAGLENPSQYYLREMKWLIISSFLLIAITLFCFYYTIKTLFNQYKLLAIKNQFISNMTHEINTPLSSIQVTAEALQKFNFDEETSQKYLDIILYQTKKLNDLSSEILANAKLETATFTIDETIDLNELIIDIISNEELVKRTRVKYQPVSETFIIKGNKIHLSRSIVNLIENAAKYNVSESPTIEVRLQISSKGINLSIIDNGPGIADEFKDKIFDQFYRIPTGNIHNVKGYGLGLSYVKKVIIQHHGNINVFDNQSNGSIFLINLPNDRK</sequence>
<dbReference type="InterPro" id="IPR036097">
    <property type="entry name" value="HisK_dim/P_sf"/>
</dbReference>
<feature type="transmembrane region" description="Helical" evidence="7">
    <location>
        <begin position="240"/>
        <end position="260"/>
    </location>
</feature>
<evidence type="ECO:0000256" key="5">
    <source>
        <dbReference type="ARBA" id="ARBA00022777"/>
    </source>
</evidence>
<dbReference type="SMART" id="SM00387">
    <property type="entry name" value="HATPase_c"/>
    <property type="match status" value="1"/>
</dbReference>
<feature type="transmembrane region" description="Helical" evidence="7">
    <location>
        <begin position="9"/>
        <end position="30"/>
    </location>
</feature>
<evidence type="ECO:0000256" key="7">
    <source>
        <dbReference type="SAM" id="Phobius"/>
    </source>
</evidence>
<dbReference type="Pfam" id="PF02518">
    <property type="entry name" value="HATPase_c"/>
    <property type="match status" value="1"/>
</dbReference>
<dbReference type="Proteomes" id="UP000309488">
    <property type="component" value="Unassembled WGS sequence"/>
</dbReference>
<dbReference type="GO" id="GO:0004721">
    <property type="term" value="F:phosphoprotein phosphatase activity"/>
    <property type="evidence" value="ECO:0007669"/>
    <property type="project" value="TreeGrafter"/>
</dbReference>
<keyword evidence="7" id="KW-1133">Transmembrane helix</keyword>
<gene>
    <name evidence="9" type="ORF">FA048_08445</name>
</gene>
<dbReference type="PANTHER" id="PTHR45453:SF1">
    <property type="entry name" value="PHOSPHATE REGULON SENSOR PROTEIN PHOR"/>
    <property type="match status" value="1"/>
</dbReference>
<dbReference type="GO" id="GO:0000155">
    <property type="term" value="F:phosphorelay sensor kinase activity"/>
    <property type="evidence" value="ECO:0007669"/>
    <property type="project" value="InterPro"/>
</dbReference>
<dbReference type="InterPro" id="IPR005467">
    <property type="entry name" value="His_kinase_dom"/>
</dbReference>
<keyword evidence="7" id="KW-0472">Membrane</keyword>
<dbReference type="PROSITE" id="PS50109">
    <property type="entry name" value="HIS_KIN"/>
    <property type="match status" value="1"/>
</dbReference>
<evidence type="ECO:0000313" key="9">
    <source>
        <dbReference type="EMBL" id="TKC10216.1"/>
    </source>
</evidence>
<dbReference type="SUPFAM" id="SSF55874">
    <property type="entry name" value="ATPase domain of HSP90 chaperone/DNA topoisomerase II/histidine kinase"/>
    <property type="match status" value="1"/>
</dbReference>
<evidence type="ECO:0000259" key="8">
    <source>
        <dbReference type="PROSITE" id="PS50109"/>
    </source>
</evidence>
<dbReference type="InterPro" id="IPR036890">
    <property type="entry name" value="HATPase_C_sf"/>
</dbReference>
<name>A0A4U1CRW4_9SPHI</name>
<accession>A0A4U1CRW4</accession>
<evidence type="ECO:0000313" key="10">
    <source>
        <dbReference type="Proteomes" id="UP000309488"/>
    </source>
</evidence>
<dbReference type="CDD" id="cd00082">
    <property type="entry name" value="HisKA"/>
    <property type="match status" value="1"/>
</dbReference>
<protein>
    <recommendedName>
        <fullName evidence="2">histidine kinase</fullName>
        <ecNumber evidence="2">2.7.13.3</ecNumber>
    </recommendedName>
</protein>
<evidence type="ECO:0000256" key="1">
    <source>
        <dbReference type="ARBA" id="ARBA00000085"/>
    </source>
</evidence>
<dbReference type="Gene3D" id="3.30.565.10">
    <property type="entry name" value="Histidine kinase-like ATPase, C-terminal domain"/>
    <property type="match status" value="1"/>
</dbReference>